<name>A0ACC3NDG4_9PEZI</name>
<proteinExistence type="predicted"/>
<gene>
    <name evidence="1" type="ORF">LTR37_007669</name>
</gene>
<dbReference type="Proteomes" id="UP001281147">
    <property type="component" value="Unassembled WGS sequence"/>
</dbReference>
<keyword evidence="2" id="KW-1185">Reference proteome</keyword>
<evidence type="ECO:0000313" key="2">
    <source>
        <dbReference type="Proteomes" id="UP001281147"/>
    </source>
</evidence>
<dbReference type="EMBL" id="JAUTXU010000054">
    <property type="protein sequence ID" value="KAK3714689.1"/>
    <property type="molecule type" value="Genomic_DNA"/>
</dbReference>
<protein>
    <submittedName>
        <fullName evidence="1">Uncharacterized protein</fullName>
    </submittedName>
</protein>
<reference evidence="1" key="1">
    <citation type="submission" date="2023-07" db="EMBL/GenBank/DDBJ databases">
        <title>Black Yeasts Isolated from many extreme environments.</title>
        <authorList>
            <person name="Coleine C."/>
            <person name="Stajich J.E."/>
            <person name="Selbmann L."/>
        </authorList>
    </citation>
    <scope>NUCLEOTIDE SEQUENCE</scope>
    <source>
        <strain evidence="1">CCFEE 5714</strain>
    </source>
</reference>
<accession>A0ACC3NDG4</accession>
<sequence length="493" mass="54491">MQYYSHYTQSERNMLGQPASTDTAFHHGQMMGRDSLPGNFNLINVVSPETSSATPMFSYYPYLAPGYPHPGFANTGPGQPMGYHYAQQANFELPIRSHHADFHSNGANWVPGYPHMPGPRREPVTAGMRKNWHRPVVERTLPYQSFAVPRGPPRKPSRSGHAIWVGNLPPNTCVLRLKDHFSNGCTEEIESVFLMARSNCAFVNYRCEASCTAAQSRFHGSNVDGNLVVCRIRKDAPSKGDVLSTAPPQHSGSLPPTSPISRSVGSTPEAVLPVIVGSSPSPDLTPPVAKVKVPEKFIVLKSLTVQDLEASVRQRTWTAQPQNEAMLNKAFEEAETLYLIFSANKSGEYFGYARMLCPISDGPVEGSADTVSATDKTCKELQSPRSIPTQATCTAPRGRVVDDLARGILFWEALRSDDSRDQALESKGQSDYDQDTIGRPFDIEWLSTTRLPFHHTRGLRNPWNQNREIKIARDGTEVEPSIGRRLLGLFDGV</sequence>
<evidence type="ECO:0000313" key="1">
    <source>
        <dbReference type="EMBL" id="KAK3714689.1"/>
    </source>
</evidence>
<comment type="caution">
    <text evidence="1">The sequence shown here is derived from an EMBL/GenBank/DDBJ whole genome shotgun (WGS) entry which is preliminary data.</text>
</comment>
<organism evidence="1 2">
    <name type="scientific">Vermiconidia calcicola</name>
    <dbReference type="NCBI Taxonomy" id="1690605"/>
    <lineage>
        <taxon>Eukaryota</taxon>
        <taxon>Fungi</taxon>
        <taxon>Dikarya</taxon>
        <taxon>Ascomycota</taxon>
        <taxon>Pezizomycotina</taxon>
        <taxon>Dothideomycetes</taxon>
        <taxon>Dothideomycetidae</taxon>
        <taxon>Mycosphaerellales</taxon>
        <taxon>Extremaceae</taxon>
        <taxon>Vermiconidia</taxon>
    </lineage>
</organism>